<feature type="region of interest" description="Disordered" evidence="2">
    <location>
        <begin position="67"/>
        <end position="95"/>
    </location>
</feature>
<dbReference type="InterPro" id="IPR050409">
    <property type="entry name" value="E3_ubiq-protein_ligase"/>
</dbReference>
<dbReference type="PANTHER" id="PTHR11254:SF67">
    <property type="entry name" value="E3 UBIQUITIN-PROTEIN LIGASE HUWE1"/>
    <property type="match status" value="1"/>
</dbReference>
<dbReference type="SUPFAM" id="SSF56204">
    <property type="entry name" value="Hect, E3 ligase catalytic domain"/>
    <property type="match status" value="1"/>
</dbReference>
<keyword evidence="1" id="KW-0808">Transferase</keyword>
<proteinExistence type="predicted"/>
<dbReference type="AlphaFoldDB" id="A0A7S3CIZ8"/>
<gene>
    <name evidence="3" type="ORF">CROS1456_LOCUS9038</name>
</gene>
<evidence type="ECO:0000256" key="2">
    <source>
        <dbReference type="SAM" id="MobiDB-lite"/>
    </source>
</evidence>
<dbReference type="GO" id="GO:0005737">
    <property type="term" value="C:cytoplasm"/>
    <property type="evidence" value="ECO:0007669"/>
    <property type="project" value="TreeGrafter"/>
</dbReference>
<accession>A0A7S3CIZ8</accession>
<sequence length="650" mass="72327">MDESAVNSLPSDILAEARTIRDRVNSRSFQTYTFGQENSYSAVTQSRSVGAFAEGAARARASLQGRLLQRGGGSDKKGGLSRSLGGRREILAGHPPPISAHGVASLVRLLRVASTPNGKGLMHKVVMNVCAHPESCRSLLSCFSEILSHATQKGRSNSYASAADDQASGRGARSKGQYSLYGCQGDAHLAQRSSYRVPSLLLERVLGLLTYLVRHDPQLSLWLLSAPQKRRRQSSRDRKGKAAAKREDDLRERTTIAEQLLRLLQREFQSNGGLFDPVLQLFELVLSRANRLMAEARDRTSREQAASKAKEEKKPGSERRKDEDGAAKAAEGEKKATKVPEEHARCQQVLQSLFSGYLEQLPKYLSACSERSSSSHLQKVMSHVCVMLPPKFTNRMVEALSEEGARVAKECEGEVRREISEKDSAHLTLKSGFVLLKLASKIKQLESQERRRRPAFELCKVAGFTRFQESAAGLWVVLGRQAETLEASLRRLTSKEGDVPIASQSILPYFPVVECFAILSGSGGDKKPKKPEGNESASLSFVAFAEKHSLLVNSLIRHDPSCLEENFKVLLDHPRLIEFENKCAYFRGRINKEEDHHHSGSVRLNVRRDCVFEDSFHRLRHLTTEEMHDRLNVQFQGKDGVDAGWLTRNS</sequence>
<dbReference type="EMBL" id="HBHZ01011686">
    <property type="protein sequence ID" value="CAE0195941.1"/>
    <property type="molecule type" value="Transcribed_RNA"/>
</dbReference>
<feature type="region of interest" description="Disordered" evidence="2">
    <location>
        <begin position="230"/>
        <end position="250"/>
    </location>
</feature>
<name>A0A7S3CIZ8_9CHLO</name>
<feature type="compositionally biased region" description="Basic and acidic residues" evidence="2">
    <location>
        <begin position="308"/>
        <end position="340"/>
    </location>
</feature>
<dbReference type="Gene3D" id="3.90.1750.10">
    <property type="entry name" value="Hect, E3 ligase catalytic domains"/>
    <property type="match status" value="1"/>
</dbReference>
<feature type="compositionally biased region" description="Basic residues" evidence="2">
    <location>
        <begin position="230"/>
        <end position="243"/>
    </location>
</feature>
<evidence type="ECO:0000313" key="3">
    <source>
        <dbReference type="EMBL" id="CAE0195941.1"/>
    </source>
</evidence>
<dbReference type="InterPro" id="IPR035983">
    <property type="entry name" value="Hect_E3_ubiquitin_ligase"/>
</dbReference>
<dbReference type="PANTHER" id="PTHR11254">
    <property type="entry name" value="HECT DOMAIN UBIQUITIN-PROTEIN LIGASE"/>
    <property type="match status" value="1"/>
</dbReference>
<reference evidence="3" key="1">
    <citation type="submission" date="2021-01" db="EMBL/GenBank/DDBJ databases">
        <authorList>
            <person name="Corre E."/>
            <person name="Pelletier E."/>
            <person name="Niang G."/>
            <person name="Scheremetjew M."/>
            <person name="Finn R."/>
            <person name="Kale V."/>
            <person name="Holt S."/>
            <person name="Cochrane G."/>
            <person name="Meng A."/>
            <person name="Brown T."/>
            <person name="Cohen L."/>
        </authorList>
    </citation>
    <scope>NUCLEOTIDE SEQUENCE</scope>
    <source>
        <strain evidence="3">RCC1871</strain>
    </source>
</reference>
<feature type="region of interest" description="Disordered" evidence="2">
    <location>
        <begin position="295"/>
        <end position="340"/>
    </location>
</feature>
<dbReference type="GO" id="GO:0000209">
    <property type="term" value="P:protein polyubiquitination"/>
    <property type="evidence" value="ECO:0007669"/>
    <property type="project" value="TreeGrafter"/>
</dbReference>
<dbReference type="GO" id="GO:0061630">
    <property type="term" value="F:ubiquitin protein ligase activity"/>
    <property type="evidence" value="ECO:0007669"/>
    <property type="project" value="TreeGrafter"/>
</dbReference>
<organism evidence="3">
    <name type="scientific">Chloropicon roscoffensis</name>
    <dbReference type="NCBI Taxonomy" id="1461544"/>
    <lineage>
        <taxon>Eukaryota</taxon>
        <taxon>Viridiplantae</taxon>
        <taxon>Chlorophyta</taxon>
        <taxon>Chloropicophyceae</taxon>
        <taxon>Chloropicales</taxon>
        <taxon>Chloropicaceae</taxon>
        <taxon>Chloropicon</taxon>
    </lineage>
</organism>
<protein>
    <submittedName>
        <fullName evidence="3">Uncharacterized protein</fullName>
    </submittedName>
</protein>
<dbReference type="GO" id="GO:0006511">
    <property type="term" value="P:ubiquitin-dependent protein catabolic process"/>
    <property type="evidence" value="ECO:0007669"/>
    <property type="project" value="TreeGrafter"/>
</dbReference>
<evidence type="ECO:0000256" key="1">
    <source>
        <dbReference type="ARBA" id="ARBA00022679"/>
    </source>
</evidence>